<dbReference type="EMBL" id="BHYK01000004">
    <property type="protein sequence ID" value="GCD09364.1"/>
    <property type="molecule type" value="Genomic_DNA"/>
</dbReference>
<keyword evidence="2" id="KW-1185">Reference proteome</keyword>
<protein>
    <recommendedName>
        <fullName evidence="3">Zinc finger CHC2-type domain-containing protein</fullName>
    </recommendedName>
</protein>
<gene>
    <name evidence="1" type="ORF">Ctaglu_09870</name>
</gene>
<organism evidence="1 2">
    <name type="scientific">Clostridium tagluense</name>
    <dbReference type="NCBI Taxonomy" id="360422"/>
    <lineage>
        <taxon>Bacteria</taxon>
        <taxon>Bacillati</taxon>
        <taxon>Bacillota</taxon>
        <taxon>Clostridia</taxon>
        <taxon>Eubacteriales</taxon>
        <taxon>Clostridiaceae</taxon>
        <taxon>Clostridium</taxon>
    </lineage>
</organism>
<name>A0A401UIK5_9CLOT</name>
<evidence type="ECO:0000313" key="2">
    <source>
        <dbReference type="Proteomes" id="UP000287872"/>
    </source>
</evidence>
<evidence type="ECO:0000313" key="1">
    <source>
        <dbReference type="EMBL" id="GCD09364.1"/>
    </source>
</evidence>
<sequence>MMMNKITKSCISEIQDHLRDYVLEHSSKSENRKFTCFNKSAHSHKDEDPSAAIVPGSSGRFWICFSCGAKGDIFKAAQYKEGIEGFYNGVKFLSEKYNIKIATEHQGTFVEDDNFKNCHKDIVANYYYEDEQGNTLYKICRREWMDNGKRKKDFMAYTKDNSSWSFGIKSARHVIYKLPEVLKGIEKDENIFFVEGEKCADKISKLGLVGTTTAFGARGFSAYSGDYVSSLVGANIVILPDNDESGRAYAKEVLNAVKNKAKSIKIIELPDLKLKEDIVDWIENGGTVEKLITLVKGAEETFIEECRPRSKIVGNIFEDEFCYYKYHKEQKVNISNFIINPKYYIENEGDTQITGDIVTEDGVIGERIFKSSDFDDVISFRKAINSFKTFYIGRIEDLQYIRFIISNKTCDIRKGVTFSGFHRLNNKWCFVSEGGALDSEGKSTLDIVMQNQYAELNTNILDKEAITREELLLIAPYLFKFSILKNTAAILGYVCGLFLKEKLKNNKIQYNHLLIEGESSSGKSSAVKYIITPILCMEDGILNAAQCTDFALNKTASSSNFIPLILEEYKPHIIGKYKVDLISGVMRNSYDNYKGIKGVATLDKNRCFIPRASVILSGEVGIEETANVGRSLRVIFATSYFDQETKESLEKLKENSILLNKLGASLLKEGLKMEEKKVKEIHSATFEKMIGDNIKNDRVRNSISNCILGIVLLKKVFHDLALNMEECTDHSIKDIISSIEKGAYEDLLDGGSSNKTVIEQNFETMNRMAANNELLRNIDYDAVLDLEGDFVLRLNYTSFYDRFVKYCREHNVTHEVLPLSSFKKQLSNMQYCKFYNKPVNFSVRLENPKDKKTFRSAVVYIGKLREKNVDIDFMADDNMVE</sequence>
<accession>A0A401UIK5</accession>
<dbReference type="RefSeq" id="WP_148097581.1">
    <property type="nucleotide sequence ID" value="NZ_BHYK01000004.1"/>
</dbReference>
<proteinExistence type="predicted"/>
<dbReference type="SUPFAM" id="SSF57783">
    <property type="entry name" value="Zinc beta-ribbon"/>
    <property type="match status" value="1"/>
</dbReference>
<dbReference type="Proteomes" id="UP000287872">
    <property type="component" value="Unassembled WGS sequence"/>
</dbReference>
<dbReference type="OrthoDB" id="9763644at2"/>
<reference evidence="1 2" key="1">
    <citation type="submission" date="2018-11" db="EMBL/GenBank/DDBJ databases">
        <title>Genome sequencing and assembly of Clostridium tagluense strain A121.</title>
        <authorList>
            <person name="Murakami T."/>
            <person name="Segawa T."/>
            <person name="Shcherbakova V.A."/>
            <person name="Mori H."/>
            <person name="Yoshimura Y."/>
        </authorList>
    </citation>
    <scope>NUCLEOTIDE SEQUENCE [LARGE SCALE GENOMIC DNA]</scope>
    <source>
        <strain evidence="1 2">A121</strain>
    </source>
</reference>
<dbReference type="GO" id="GO:0003677">
    <property type="term" value="F:DNA binding"/>
    <property type="evidence" value="ECO:0007669"/>
    <property type="project" value="InterPro"/>
</dbReference>
<dbReference type="GO" id="GO:0006260">
    <property type="term" value="P:DNA replication"/>
    <property type="evidence" value="ECO:0007669"/>
    <property type="project" value="InterPro"/>
</dbReference>
<dbReference type="InterPro" id="IPR034154">
    <property type="entry name" value="TOPRIM_DnaG/twinkle"/>
</dbReference>
<dbReference type="GO" id="GO:0008270">
    <property type="term" value="F:zinc ion binding"/>
    <property type="evidence" value="ECO:0007669"/>
    <property type="project" value="InterPro"/>
</dbReference>
<dbReference type="Gene3D" id="3.40.1360.10">
    <property type="match status" value="1"/>
</dbReference>
<dbReference type="InterPro" id="IPR036977">
    <property type="entry name" value="DNA_primase_Znf_CHC2"/>
</dbReference>
<evidence type="ECO:0008006" key="3">
    <source>
        <dbReference type="Google" id="ProtNLM"/>
    </source>
</evidence>
<dbReference type="Gene3D" id="3.90.580.10">
    <property type="entry name" value="Zinc finger, CHC2-type domain"/>
    <property type="match status" value="1"/>
</dbReference>
<comment type="caution">
    <text evidence="1">The sequence shown here is derived from an EMBL/GenBank/DDBJ whole genome shotgun (WGS) entry which is preliminary data.</text>
</comment>
<dbReference type="AlphaFoldDB" id="A0A401UIK5"/>
<dbReference type="CDD" id="cd01029">
    <property type="entry name" value="TOPRIM_primases"/>
    <property type="match status" value="1"/>
</dbReference>